<dbReference type="GO" id="GO:0005737">
    <property type="term" value="C:cytoplasm"/>
    <property type="evidence" value="ECO:0007669"/>
    <property type="project" value="TreeGrafter"/>
</dbReference>
<evidence type="ECO:0000256" key="6">
    <source>
        <dbReference type="ARBA" id="ARBA00022777"/>
    </source>
</evidence>
<dbReference type="CDD" id="cd02021">
    <property type="entry name" value="GntK"/>
    <property type="match status" value="1"/>
</dbReference>
<dbReference type="Proteomes" id="UP000280598">
    <property type="component" value="Unassembled WGS sequence"/>
</dbReference>
<sequence>MSAQAVAHLPPTPPHEPAKLSSMATSNSTALKPQHKHIWVITGPAGCGKTSVAEHLHSSFQFPYLEGDTYEKMLTGNRKFHTAENVKKMREGTPLTDADRWDWLILLREEALKTLAASPDLEGVVVTCSALKRKYRDVFRLATYHNPDVLVHFVFLNASESLLMDRVRARQNHYMKDYMVRSQFESLEAPQKDETDVLSVEASGTSVEVQELALAVVNKVVDSDAGIA</sequence>
<gene>
    <name evidence="12" type="ORF">D0859_15950</name>
    <name evidence="11" type="ORF">D0860_03363</name>
</gene>
<evidence type="ECO:0000256" key="9">
    <source>
        <dbReference type="RuleBase" id="RU363066"/>
    </source>
</evidence>
<dbReference type="SUPFAM" id="SSF52540">
    <property type="entry name" value="P-loop containing nucleoside triphosphate hydrolases"/>
    <property type="match status" value="1"/>
</dbReference>
<dbReference type="OrthoDB" id="275177at2759"/>
<evidence type="ECO:0000256" key="8">
    <source>
        <dbReference type="ARBA" id="ARBA00048090"/>
    </source>
</evidence>
<comment type="caution">
    <text evidence="12">The sequence shown here is derived from an EMBL/GenBank/DDBJ whole genome shotgun (WGS) entry which is preliminary data.</text>
</comment>
<keyword evidence="7 9" id="KW-0067">ATP-binding</keyword>
<comment type="catalytic activity">
    <reaction evidence="8 9">
        <text>D-gluconate + ATP = 6-phospho-D-gluconate + ADP + H(+)</text>
        <dbReference type="Rhea" id="RHEA:19433"/>
        <dbReference type="ChEBI" id="CHEBI:15378"/>
        <dbReference type="ChEBI" id="CHEBI:18391"/>
        <dbReference type="ChEBI" id="CHEBI:30616"/>
        <dbReference type="ChEBI" id="CHEBI:58759"/>
        <dbReference type="ChEBI" id="CHEBI:456216"/>
        <dbReference type="EC" id="2.7.1.12"/>
    </reaction>
</comment>
<evidence type="ECO:0000256" key="3">
    <source>
        <dbReference type="ARBA" id="ARBA00012054"/>
    </source>
</evidence>
<dbReference type="GO" id="GO:0005975">
    <property type="term" value="P:carbohydrate metabolic process"/>
    <property type="evidence" value="ECO:0007669"/>
    <property type="project" value="InterPro"/>
</dbReference>
<comment type="similarity">
    <text evidence="2 9">Belongs to the gluconokinase GntK/GntV family.</text>
</comment>
<evidence type="ECO:0000256" key="2">
    <source>
        <dbReference type="ARBA" id="ARBA00008420"/>
    </source>
</evidence>
<keyword evidence="4 9" id="KW-0808">Transferase</keyword>
<dbReference type="GO" id="GO:0046316">
    <property type="term" value="F:gluconokinase activity"/>
    <property type="evidence" value="ECO:0007669"/>
    <property type="project" value="UniProtKB-EC"/>
</dbReference>
<reference evidence="13 14" key="1">
    <citation type="journal article" date="2018" name="BMC Genomics">
        <title>Genomic evidence for intraspecific hybridization in a clonal and extremely halotolerant yeast.</title>
        <authorList>
            <person name="Gostincar C."/>
            <person name="Stajich J.E."/>
            <person name="Zupancic J."/>
            <person name="Zalar P."/>
            <person name="Gunde-Cimerman N."/>
        </authorList>
    </citation>
    <scope>NUCLEOTIDE SEQUENCE [LARGE SCALE GENOMIC DNA]</scope>
    <source>
        <strain evidence="12 14">EXF-120</strain>
        <strain evidence="11 13">EXF-562</strain>
    </source>
</reference>
<accession>A0A3M7I3L6</accession>
<dbReference type="PANTHER" id="PTHR43442:SF3">
    <property type="entry name" value="GLUCONOKINASE-RELATED"/>
    <property type="match status" value="1"/>
</dbReference>
<evidence type="ECO:0000256" key="5">
    <source>
        <dbReference type="ARBA" id="ARBA00022741"/>
    </source>
</evidence>
<evidence type="ECO:0000256" key="7">
    <source>
        <dbReference type="ARBA" id="ARBA00022840"/>
    </source>
</evidence>
<dbReference type="NCBIfam" id="TIGR01313">
    <property type="entry name" value="therm_gnt_kin"/>
    <property type="match status" value="1"/>
</dbReference>
<dbReference type="EMBL" id="QWIT01000876">
    <property type="protein sequence ID" value="RMZ20048.1"/>
    <property type="molecule type" value="Genomic_DNA"/>
</dbReference>
<dbReference type="Pfam" id="PF13671">
    <property type="entry name" value="AAA_33"/>
    <property type="match status" value="1"/>
</dbReference>
<dbReference type="PANTHER" id="PTHR43442">
    <property type="entry name" value="GLUCONOKINASE-RELATED"/>
    <property type="match status" value="1"/>
</dbReference>
<keyword evidence="5 9" id="KW-0547">Nucleotide-binding</keyword>
<dbReference type="EC" id="2.7.1.12" evidence="3 9"/>
<proteinExistence type="inferred from homology"/>
<protein>
    <recommendedName>
        <fullName evidence="3 9">Gluconokinase</fullName>
        <ecNumber evidence="3 9">2.7.1.12</ecNumber>
    </recommendedName>
</protein>
<evidence type="ECO:0000313" key="12">
    <source>
        <dbReference type="EMBL" id="RMZ20048.1"/>
    </source>
</evidence>
<evidence type="ECO:0000256" key="4">
    <source>
        <dbReference type="ARBA" id="ARBA00022679"/>
    </source>
</evidence>
<dbReference type="Proteomes" id="UP000281677">
    <property type="component" value="Unassembled WGS sequence"/>
</dbReference>
<organism evidence="12 14">
    <name type="scientific">Hortaea werneckii</name>
    <name type="common">Black yeast</name>
    <name type="synonym">Cladosporium werneckii</name>
    <dbReference type="NCBI Taxonomy" id="91943"/>
    <lineage>
        <taxon>Eukaryota</taxon>
        <taxon>Fungi</taxon>
        <taxon>Dikarya</taxon>
        <taxon>Ascomycota</taxon>
        <taxon>Pezizomycotina</taxon>
        <taxon>Dothideomycetes</taxon>
        <taxon>Dothideomycetidae</taxon>
        <taxon>Mycosphaerellales</taxon>
        <taxon>Teratosphaeriaceae</taxon>
        <taxon>Hortaea</taxon>
    </lineage>
</organism>
<evidence type="ECO:0000256" key="1">
    <source>
        <dbReference type="ARBA" id="ARBA00004875"/>
    </source>
</evidence>
<dbReference type="GO" id="GO:0005524">
    <property type="term" value="F:ATP binding"/>
    <property type="evidence" value="ECO:0007669"/>
    <property type="project" value="UniProtKB-KW"/>
</dbReference>
<dbReference type="AlphaFoldDB" id="A0A3M7I3L6"/>
<evidence type="ECO:0000313" key="13">
    <source>
        <dbReference type="Proteomes" id="UP000280598"/>
    </source>
</evidence>
<name>A0A3M7I3L6_HORWE</name>
<keyword evidence="6 9" id="KW-0418">Kinase</keyword>
<dbReference type="Gene3D" id="3.40.50.300">
    <property type="entry name" value="P-loop containing nucleotide triphosphate hydrolases"/>
    <property type="match status" value="1"/>
</dbReference>
<dbReference type="UniPathway" id="UPA00792"/>
<comment type="pathway">
    <text evidence="1 9">Carbohydrate acid metabolism; D-gluconate degradation.</text>
</comment>
<feature type="region of interest" description="Disordered" evidence="10">
    <location>
        <begin position="1"/>
        <end position="27"/>
    </location>
</feature>
<dbReference type="EMBL" id="QWIS01000052">
    <property type="protein sequence ID" value="RMZ11526.1"/>
    <property type="molecule type" value="Genomic_DNA"/>
</dbReference>
<dbReference type="VEuPathDB" id="FungiDB:BTJ68_10813"/>
<dbReference type="InterPro" id="IPR006001">
    <property type="entry name" value="Therm_gnt_kin"/>
</dbReference>
<evidence type="ECO:0000313" key="11">
    <source>
        <dbReference type="EMBL" id="RMZ11526.1"/>
    </source>
</evidence>
<evidence type="ECO:0000313" key="14">
    <source>
        <dbReference type="Proteomes" id="UP000281677"/>
    </source>
</evidence>
<dbReference type="InterPro" id="IPR027417">
    <property type="entry name" value="P-loop_NTPase"/>
</dbReference>
<evidence type="ECO:0000256" key="10">
    <source>
        <dbReference type="SAM" id="MobiDB-lite"/>
    </source>
</evidence>